<organism evidence="2">
    <name type="scientific">Lacticaseibacillus casei</name>
    <name type="common">Lactobacillus casei</name>
    <dbReference type="NCBI Taxonomy" id="1582"/>
    <lineage>
        <taxon>Bacteria</taxon>
        <taxon>Bacillati</taxon>
        <taxon>Bacillota</taxon>
        <taxon>Bacilli</taxon>
        <taxon>Lactobacillales</taxon>
        <taxon>Lactobacillaceae</taxon>
        <taxon>Lacticaseibacillus</taxon>
    </lineage>
</organism>
<evidence type="ECO:0000259" key="1">
    <source>
        <dbReference type="Pfam" id="PF07878"/>
    </source>
</evidence>
<geneLocation type="plasmid" evidence="2">
    <name>pRCEID2.9</name>
</geneLocation>
<dbReference type="InterPro" id="IPR012869">
    <property type="entry name" value="RHH_5"/>
</dbReference>
<dbReference type="EMBL" id="HQ173810">
    <property type="protein sequence ID" value="ADO85558.1"/>
    <property type="molecule type" value="Genomic_DNA"/>
</dbReference>
<gene>
    <name evidence="2" type="primary">repA</name>
</gene>
<dbReference type="GO" id="GO:0006355">
    <property type="term" value="P:regulation of DNA-templated transcription"/>
    <property type="evidence" value="ECO:0007669"/>
    <property type="project" value="InterPro"/>
</dbReference>
<dbReference type="InterPro" id="IPR013321">
    <property type="entry name" value="Arc_rbn_hlx_hlx"/>
</dbReference>
<proteinExistence type="predicted"/>
<feature type="domain" description="CopG-like ribbon-helix-helix" evidence="1">
    <location>
        <begin position="5"/>
        <end position="45"/>
    </location>
</feature>
<reference evidence="2" key="1">
    <citation type="journal article" date="2012" name="Appl. Microbiol. Biotechnol.">
        <title>Sequencing and analysis of three plasmids from Lactobacillus casei TISTR1341 and development of plasmid-derived Escherichia coli-L. casei shuttle vectors.</title>
        <authorList>
            <person name="Panya M."/>
            <person name="Lulitanond V."/>
            <person name="Tangphatsornruang S."/>
            <person name="Namwat W."/>
            <person name="Wannasutta R."/>
            <person name="Suebwongsa N."/>
            <person name="Mayo B."/>
        </authorList>
    </citation>
    <scope>NUCLEOTIDE SEQUENCE</scope>
    <source>
        <strain evidence="2">TISTR1341</strain>
        <plasmid evidence="2">pRCEID2.9</plasmid>
    </source>
</reference>
<dbReference type="Pfam" id="PF07878">
    <property type="entry name" value="RHH_5"/>
    <property type="match status" value="1"/>
</dbReference>
<name>E3VQ23_LACCA</name>
<accession>E3VQ23</accession>
<protein>
    <submittedName>
        <fullName evidence="2">RepA</fullName>
    </submittedName>
</protein>
<dbReference type="SUPFAM" id="SSF47598">
    <property type="entry name" value="Ribbon-helix-helix"/>
    <property type="match status" value="1"/>
</dbReference>
<dbReference type="Gene3D" id="1.10.1220.10">
    <property type="entry name" value="Met repressor-like"/>
    <property type="match status" value="1"/>
</dbReference>
<dbReference type="InterPro" id="IPR010985">
    <property type="entry name" value="Ribbon_hlx_hlx"/>
</dbReference>
<keyword evidence="2" id="KW-0614">Plasmid</keyword>
<dbReference type="AlphaFoldDB" id="E3VQ23"/>
<evidence type="ECO:0000313" key="2">
    <source>
        <dbReference type="EMBL" id="ADO85558.1"/>
    </source>
</evidence>
<sequence length="51" mass="5843">MTEKKRLTVSFSHKIANQLEELAKDQGLTKSGLLTVLISKEIERKESEQKK</sequence>